<comment type="caution">
    <text evidence="1">The sequence shown here is derived from an EMBL/GenBank/DDBJ whole genome shotgun (WGS) entry which is preliminary data.</text>
</comment>
<evidence type="ECO:0000313" key="1">
    <source>
        <dbReference type="EMBL" id="TRX42794.1"/>
    </source>
</evidence>
<evidence type="ECO:0000313" key="2">
    <source>
        <dbReference type="Proteomes" id="UP000316371"/>
    </source>
</evidence>
<reference evidence="1 2" key="1">
    <citation type="submission" date="2019-07" db="EMBL/GenBank/DDBJ databases">
        <title>Novel species of Flavobacterium.</title>
        <authorList>
            <person name="Liu Q."/>
            <person name="Xin Y.-H."/>
        </authorList>
    </citation>
    <scope>NUCLEOTIDE SEQUENCE [LARGE SCALE GENOMIC DNA]</scope>
    <source>
        <strain evidence="1 2">LB1R34</strain>
    </source>
</reference>
<protein>
    <submittedName>
        <fullName evidence="1">Uncharacterized protein</fullName>
    </submittedName>
</protein>
<dbReference type="Pfam" id="PF19268">
    <property type="entry name" value="CIS_TMP"/>
    <property type="match status" value="1"/>
</dbReference>
<organism evidence="1 2">
    <name type="scientific">Flavobacterium restrictum</name>
    <dbReference type="NCBI Taxonomy" id="2594428"/>
    <lineage>
        <taxon>Bacteria</taxon>
        <taxon>Pseudomonadati</taxon>
        <taxon>Bacteroidota</taxon>
        <taxon>Flavobacteriia</taxon>
        <taxon>Flavobacteriales</taxon>
        <taxon>Flavobacteriaceae</taxon>
        <taxon>Flavobacterium</taxon>
    </lineage>
</organism>
<dbReference type="AlphaFoldDB" id="A0A553ECL9"/>
<dbReference type="InterPro" id="IPR045538">
    <property type="entry name" value="CIS_TMP"/>
</dbReference>
<keyword evidence="2" id="KW-1185">Reference proteome</keyword>
<dbReference type="OrthoDB" id="1488184at2"/>
<gene>
    <name evidence="1" type="ORF">FNW21_00230</name>
</gene>
<name>A0A553ECL9_9FLAO</name>
<sequence>MPLNKVLCGLPLATPVADGIEIIDSQKNLIAGLINAVISHWTTIGDTSVDGFRGNWLVRDGLLVEKEERWELTVDKRAYDLLIHKSPFSFSIIKYTWMLKPLHVIWLY</sequence>
<dbReference type="Proteomes" id="UP000316371">
    <property type="component" value="Unassembled WGS sequence"/>
</dbReference>
<dbReference type="EMBL" id="VJZT01000001">
    <property type="protein sequence ID" value="TRX42794.1"/>
    <property type="molecule type" value="Genomic_DNA"/>
</dbReference>
<proteinExistence type="predicted"/>
<accession>A0A553ECL9</accession>